<dbReference type="InParanoid" id="H2YMP7"/>
<dbReference type="Ensembl" id="ENSCSAVT00000006683.1">
    <property type="protein sequence ID" value="ENSCSAVP00000006599.1"/>
    <property type="gene ID" value="ENSCSAVG00000003955.1"/>
</dbReference>
<reference evidence="2" key="1">
    <citation type="submission" date="2003-08" db="EMBL/GenBank/DDBJ databases">
        <authorList>
            <person name="Birren B."/>
            <person name="Nusbaum C."/>
            <person name="Abebe A."/>
            <person name="Abouelleil A."/>
            <person name="Adekoya E."/>
            <person name="Ait-zahra M."/>
            <person name="Allen N."/>
            <person name="Allen T."/>
            <person name="An P."/>
            <person name="Anderson M."/>
            <person name="Anderson S."/>
            <person name="Arachchi H."/>
            <person name="Armbruster J."/>
            <person name="Bachantsang P."/>
            <person name="Baldwin J."/>
            <person name="Barry A."/>
            <person name="Bayul T."/>
            <person name="Blitshsteyn B."/>
            <person name="Bloom T."/>
            <person name="Blye J."/>
            <person name="Boguslavskiy L."/>
            <person name="Borowsky M."/>
            <person name="Boukhgalter B."/>
            <person name="Brunache A."/>
            <person name="Butler J."/>
            <person name="Calixte N."/>
            <person name="Calvo S."/>
            <person name="Camarata J."/>
            <person name="Campo K."/>
            <person name="Chang J."/>
            <person name="Cheshatsang Y."/>
            <person name="Citroen M."/>
            <person name="Collymore A."/>
            <person name="Considine T."/>
            <person name="Cook A."/>
            <person name="Cooke P."/>
            <person name="Corum B."/>
            <person name="Cuomo C."/>
            <person name="David R."/>
            <person name="Dawoe T."/>
            <person name="Degray S."/>
            <person name="Dodge S."/>
            <person name="Dooley K."/>
            <person name="Dorje P."/>
            <person name="Dorjee K."/>
            <person name="Dorris L."/>
            <person name="Duffey N."/>
            <person name="Dupes A."/>
            <person name="Elkins T."/>
            <person name="Engels R."/>
            <person name="Erickson J."/>
            <person name="Farina A."/>
            <person name="Faro S."/>
            <person name="Ferreira P."/>
            <person name="Fischer H."/>
            <person name="Fitzgerald M."/>
            <person name="Foley K."/>
            <person name="Gage D."/>
            <person name="Galagan J."/>
            <person name="Gearin G."/>
            <person name="Gnerre S."/>
            <person name="Gnirke A."/>
            <person name="Goyette A."/>
            <person name="Graham J."/>
            <person name="Grandbois E."/>
            <person name="Gyaltsen K."/>
            <person name="Hafez N."/>
            <person name="Hagopian D."/>
            <person name="Hagos B."/>
            <person name="Hall J."/>
            <person name="Hatcher B."/>
            <person name="Heller A."/>
            <person name="Higgins H."/>
            <person name="Honan T."/>
            <person name="Horn A."/>
            <person name="Houde N."/>
            <person name="Hughes L."/>
            <person name="Hulme W."/>
            <person name="Husby E."/>
            <person name="Iliev I."/>
            <person name="Jaffe D."/>
            <person name="Jones C."/>
            <person name="Kamal M."/>
            <person name="Kamat A."/>
            <person name="Kamvysselis M."/>
            <person name="Karlsson E."/>
            <person name="Kells C."/>
            <person name="Kieu A."/>
            <person name="Kisner P."/>
            <person name="Kodira C."/>
            <person name="Kulbokas E."/>
            <person name="Labutti K."/>
            <person name="Lama D."/>
            <person name="Landers T."/>
            <person name="Leger J."/>
            <person name="Levine S."/>
            <person name="Lewis D."/>
            <person name="Lewis T."/>
            <person name="Lindblad-toh K."/>
            <person name="Liu X."/>
            <person name="Lokyitsang T."/>
            <person name="Lokyitsang Y."/>
            <person name="Lucien O."/>
            <person name="Lui A."/>
            <person name="Ma L.J."/>
            <person name="Mabbitt R."/>
            <person name="Macdonald J."/>
            <person name="Maclean C."/>
            <person name="Major J."/>
            <person name="Manning J."/>
            <person name="Marabella R."/>
            <person name="Maru K."/>
            <person name="Matthews C."/>
            <person name="Mauceli E."/>
            <person name="Mccarthy M."/>
            <person name="Mcdonough S."/>
            <person name="Mcghee T."/>
            <person name="Meldrim J."/>
            <person name="Meneus L."/>
            <person name="Mesirov J."/>
            <person name="Mihalev A."/>
            <person name="Mihova T."/>
            <person name="Mikkelsen T."/>
            <person name="Mlenga V."/>
            <person name="Moru K."/>
            <person name="Mozes J."/>
            <person name="Mulrain L."/>
            <person name="Munson G."/>
            <person name="Naylor J."/>
            <person name="Newes C."/>
            <person name="Nguyen C."/>
            <person name="Nguyen N."/>
            <person name="Nguyen T."/>
            <person name="Nicol R."/>
            <person name="Nielsen C."/>
            <person name="Nizzari M."/>
            <person name="Norbu C."/>
            <person name="Norbu N."/>
            <person name="O'donnell P."/>
            <person name="Okoawo O."/>
            <person name="O'leary S."/>
            <person name="Omotosho B."/>
            <person name="O'neill K."/>
            <person name="Osman S."/>
            <person name="Parker S."/>
            <person name="Perrin D."/>
            <person name="Phunkhang P."/>
            <person name="Piqani B."/>
            <person name="Purcell S."/>
            <person name="Rachupka T."/>
            <person name="Ramasamy U."/>
            <person name="Rameau R."/>
            <person name="Ray V."/>
            <person name="Raymond C."/>
            <person name="Retta R."/>
            <person name="Richardson S."/>
            <person name="Rise C."/>
            <person name="Rodriguez J."/>
            <person name="Rogers J."/>
            <person name="Rogov P."/>
            <person name="Rutman M."/>
            <person name="Schupbach R."/>
            <person name="Seaman C."/>
            <person name="Settipalli S."/>
            <person name="Sharpe T."/>
            <person name="Sheridan J."/>
            <person name="Sherpa N."/>
            <person name="Shi J."/>
            <person name="Smirnov S."/>
            <person name="Smith C."/>
            <person name="Sougnez C."/>
            <person name="Spencer B."/>
            <person name="Stalker J."/>
            <person name="Stange-thomann N."/>
            <person name="Stavropoulos S."/>
            <person name="Stetson K."/>
            <person name="Stone C."/>
            <person name="Stone S."/>
            <person name="Stubbs M."/>
            <person name="Talamas J."/>
            <person name="Tchuinga P."/>
            <person name="Tenzing P."/>
            <person name="Tesfaye S."/>
            <person name="Theodore J."/>
            <person name="Thoulutsang Y."/>
            <person name="Topham K."/>
            <person name="Towey S."/>
            <person name="Tsamla T."/>
            <person name="Tsomo N."/>
            <person name="Vallee D."/>
            <person name="Vassiliev H."/>
            <person name="Venkataraman V."/>
            <person name="Vinson J."/>
            <person name="Vo A."/>
            <person name="Wade C."/>
            <person name="Wang S."/>
            <person name="Wangchuk T."/>
            <person name="Wangdi T."/>
            <person name="Whittaker C."/>
            <person name="Wilkinson J."/>
            <person name="Wu Y."/>
            <person name="Wyman D."/>
            <person name="Yadav S."/>
            <person name="Yang S."/>
            <person name="Yang X."/>
            <person name="Yeager S."/>
            <person name="Yee E."/>
            <person name="Young G."/>
            <person name="Zainoun J."/>
            <person name="Zembeck L."/>
            <person name="Zimmer A."/>
            <person name="Zody M."/>
            <person name="Lander E."/>
        </authorList>
    </citation>
    <scope>NUCLEOTIDE SEQUENCE [LARGE SCALE GENOMIC DNA]</scope>
</reference>
<evidence type="ECO:0000313" key="2">
    <source>
        <dbReference type="Proteomes" id="UP000007875"/>
    </source>
</evidence>
<protein>
    <submittedName>
        <fullName evidence="1">Uncharacterized protein</fullName>
    </submittedName>
</protein>
<dbReference type="GeneTree" id="ENSGT01090000263403"/>
<keyword evidence="2" id="KW-1185">Reference proteome</keyword>
<proteinExistence type="predicted"/>
<sequence length="97" mass="11556">MDELEEQRRLNFVSNTTSSVSLNRDNMDHGEAMLLNRLQQQLKAIREENHEMTKQTSHFRRKINHLEEEKLHISEKYNTETSSLKSMIARLESELEK</sequence>
<reference evidence="1" key="2">
    <citation type="submission" date="2025-08" db="UniProtKB">
        <authorList>
            <consortium name="Ensembl"/>
        </authorList>
    </citation>
    <scope>IDENTIFICATION</scope>
</reference>
<evidence type="ECO:0000313" key="1">
    <source>
        <dbReference type="Ensembl" id="ENSCSAVP00000006599.1"/>
    </source>
</evidence>
<dbReference type="AlphaFoldDB" id="H2YMP7"/>
<organism evidence="1 2">
    <name type="scientific">Ciona savignyi</name>
    <name type="common">Pacific transparent sea squirt</name>
    <dbReference type="NCBI Taxonomy" id="51511"/>
    <lineage>
        <taxon>Eukaryota</taxon>
        <taxon>Metazoa</taxon>
        <taxon>Chordata</taxon>
        <taxon>Tunicata</taxon>
        <taxon>Ascidiacea</taxon>
        <taxon>Phlebobranchia</taxon>
        <taxon>Cionidae</taxon>
        <taxon>Ciona</taxon>
    </lineage>
</organism>
<dbReference type="Proteomes" id="UP000007875">
    <property type="component" value="Unassembled WGS sequence"/>
</dbReference>
<reference evidence="1" key="3">
    <citation type="submission" date="2025-09" db="UniProtKB">
        <authorList>
            <consortium name="Ensembl"/>
        </authorList>
    </citation>
    <scope>IDENTIFICATION</scope>
</reference>
<name>H2YMP7_CIOSA</name>
<accession>H2YMP7</accession>
<dbReference type="HOGENOM" id="CLU_2351912_0_0_1"/>